<accession>A0ABS2W2A3</accession>
<name>A0ABS2W2A3_9GAMM</name>
<dbReference type="EMBL" id="JAFFZP010000001">
    <property type="protein sequence ID" value="MBN0985846.1"/>
    <property type="molecule type" value="Genomic_DNA"/>
</dbReference>
<evidence type="ECO:0000313" key="3">
    <source>
        <dbReference type="Proteomes" id="UP000760472"/>
    </source>
</evidence>
<protein>
    <submittedName>
        <fullName evidence="2">HipA N-terminal domain-containing protein</fullName>
    </submittedName>
</protein>
<keyword evidence="3" id="KW-1185">Reference proteome</keyword>
<dbReference type="Pfam" id="PF13657">
    <property type="entry name" value="Couple_hipA"/>
    <property type="match status" value="1"/>
</dbReference>
<comment type="caution">
    <text evidence="2">The sequence shown here is derived from an EMBL/GenBank/DDBJ whole genome shotgun (WGS) entry which is preliminary data.</text>
</comment>
<dbReference type="Proteomes" id="UP000760472">
    <property type="component" value="Unassembled WGS sequence"/>
</dbReference>
<dbReference type="InterPro" id="IPR017508">
    <property type="entry name" value="HipA_N1"/>
</dbReference>
<sequence>MGRIAIVFFNAQVAGELREIDGGGFEFQYKPDYFADGVPLSYRLPLQQEPFKSDVLFPFFENLAAEGWMKEVQSVNQKIDERDTFGLLLQNGDDLAGAVTLKEAQS</sequence>
<proteinExistence type="predicted"/>
<organism evidence="2 3">
    <name type="scientific">Amphritea pacifica</name>
    <dbReference type="NCBI Taxonomy" id="2811233"/>
    <lineage>
        <taxon>Bacteria</taxon>
        <taxon>Pseudomonadati</taxon>
        <taxon>Pseudomonadota</taxon>
        <taxon>Gammaproteobacteria</taxon>
        <taxon>Oceanospirillales</taxon>
        <taxon>Oceanospirillaceae</taxon>
        <taxon>Amphritea</taxon>
    </lineage>
</organism>
<gene>
    <name evidence="2" type="ORF">JW498_00520</name>
</gene>
<dbReference type="RefSeq" id="WP_205209488.1">
    <property type="nucleotide sequence ID" value="NZ_JAFFZO010000006.1"/>
</dbReference>
<evidence type="ECO:0000259" key="1">
    <source>
        <dbReference type="Pfam" id="PF13657"/>
    </source>
</evidence>
<feature type="domain" description="HipA N-terminal subdomain 1" evidence="1">
    <location>
        <begin position="6"/>
        <end position="101"/>
    </location>
</feature>
<reference evidence="2 3" key="1">
    <citation type="submission" date="2021-02" db="EMBL/GenBank/DDBJ databases">
        <title>A novel species of genus Amphritea isolated from a fishpond in China.</title>
        <authorList>
            <person name="Lu H."/>
        </authorList>
    </citation>
    <scope>NUCLEOTIDE SEQUENCE [LARGE SCALE GENOMIC DNA]</scope>
    <source>
        <strain evidence="2 3">RP18W</strain>
    </source>
</reference>
<evidence type="ECO:0000313" key="2">
    <source>
        <dbReference type="EMBL" id="MBN0985846.1"/>
    </source>
</evidence>
<dbReference type="NCBIfam" id="TIGR03071">
    <property type="entry name" value="couple_hipA"/>
    <property type="match status" value="1"/>
</dbReference>